<comment type="similarity">
    <text evidence="1">Belongs to the short-chain fatty acyl-CoA assimilation regulator (ScfR) family.</text>
</comment>
<dbReference type="Pfam" id="PF06114">
    <property type="entry name" value="Peptidase_M78"/>
    <property type="match status" value="1"/>
</dbReference>
<dbReference type="CDD" id="cd00093">
    <property type="entry name" value="HTH_XRE"/>
    <property type="match status" value="1"/>
</dbReference>
<dbReference type="GO" id="GO:0003677">
    <property type="term" value="F:DNA binding"/>
    <property type="evidence" value="ECO:0007669"/>
    <property type="project" value="InterPro"/>
</dbReference>
<keyword evidence="4" id="KW-1185">Reference proteome</keyword>
<dbReference type="Gene3D" id="1.10.260.40">
    <property type="entry name" value="lambda repressor-like DNA-binding domains"/>
    <property type="match status" value="1"/>
</dbReference>
<evidence type="ECO:0000313" key="4">
    <source>
        <dbReference type="Proteomes" id="UP000642748"/>
    </source>
</evidence>
<dbReference type="SMART" id="SM00530">
    <property type="entry name" value="HTH_XRE"/>
    <property type="match status" value="1"/>
</dbReference>
<comment type="caution">
    <text evidence="3">The sequence shown here is derived from an EMBL/GenBank/DDBJ whole genome shotgun (WGS) entry which is preliminary data.</text>
</comment>
<dbReference type="InterPro" id="IPR010359">
    <property type="entry name" value="IrrE_HExxH"/>
</dbReference>
<dbReference type="RefSeq" id="WP_203921219.1">
    <property type="nucleotide sequence ID" value="NZ_BONZ01000056.1"/>
</dbReference>
<dbReference type="Gene3D" id="1.10.10.2910">
    <property type="match status" value="1"/>
</dbReference>
<feature type="domain" description="HTH cro/C1-type" evidence="2">
    <location>
        <begin position="17"/>
        <end position="71"/>
    </location>
</feature>
<organism evidence="3 4">
    <name type="scientific">Rugosimonospora africana</name>
    <dbReference type="NCBI Taxonomy" id="556532"/>
    <lineage>
        <taxon>Bacteria</taxon>
        <taxon>Bacillati</taxon>
        <taxon>Actinomycetota</taxon>
        <taxon>Actinomycetes</taxon>
        <taxon>Micromonosporales</taxon>
        <taxon>Micromonosporaceae</taxon>
        <taxon>Rugosimonospora</taxon>
    </lineage>
</organism>
<dbReference type="PANTHER" id="PTHR43236:SF1">
    <property type="entry name" value="BLL7220 PROTEIN"/>
    <property type="match status" value="1"/>
</dbReference>
<reference evidence="3" key="1">
    <citation type="submission" date="2021-01" db="EMBL/GenBank/DDBJ databases">
        <title>Whole genome shotgun sequence of Rugosimonospora africana NBRC 104875.</title>
        <authorList>
            <person name="Komaki H."/>
            <person name="Tamura T."/>
        </authorList>
    </citation>
    <scope>NUCLEOTIDE SEQUENCE</scope>
    <source>
        <strain evidence="3">NBRC 104875</strain>
    </source>
</reference>
<dbReference type="InterPro" id="IPR010982">
    <property type="entry name" value="Lambda_DNA-bd_dom_sf"/>
</dbReference>
<sequence>MRARQPSGGPVLTPSRLTLARKRRGLTLVQLATEVGVSVRSLSAYENGRQEPTGDTRHRLAAALDVPVGFLNAGDVDEIPLDAISFRAPSKLTAGQRDTARSAGRIALLLAEWIEQRFDLPTPDVPSLPTLDPETAAEVVRARWGLGVAPLGNLVRLLEAHGVRVYSLAADCAAVDAFSFVWRSTPYVLLNTAKSGERGRFDAAHELGHLVLHSEHRLPHGTDAEQEANRFAAAMLMPRADVLAHHLANAAIDRILDAKQHWRVAAMALTHRLHELDLLTDWGYRTACVDLSRRGYRTGEPGGITRETSPLLARVFQVLRAEGIGPADIANDLHITVAELNRHVFGLVPTAVNGGAARTPPKRPKLTLVTH</sequence>
<name>A0A8J3QZW9_9ACTN</name>
<evidence type="ECO:0000259" key="2">
    <source>
        <dbReference type="PROSITE" id="PS50943"/>
    </source>
</evidence>
<dbReference type="Proteomes" id="UP000642748">
    <property type="component" value="Unassembled WGS sequence"/>
</dbReference>
<gene>
    <name evidence="3" type="ORF">Raf01_58480</name>
</gene>
<dbReference type="Pfam" id="PF01381">
    <property type="entry name" value="HTH_3"/>
    <property type="match status" value="1"/>
</dbReference>
<dbReference type="PANTHER" id="PTHR43236">
    <property type="entry name" value="ANTITOXIN HIGA1"/>
    <property type="match status" value="1"/>
</dbReference>
<evidence type="ECO:0000256" key="1">
    <source>
        <dbReference type="ARBA" id="ARBA00007227"/>
    </source>
</evidence>
<dbReference type="InterPro" id="IPR052345">
    <property type="entry name" value="Rad_response_metalloprotease"/>
</dbReference>
<dbReference type="EMBL" id="BONZ01000056">
    <property type="protein sequence ID" value="GIH17676.1"/>
    <property type="molecule type" value="Genomic_DNA"/>
</dbReference>
<evidence type="ECO:0000313" key="3">
    <source>
        <dbReference type="EMBL" id="GIH17676.1"/>
    </source>
</evidence>
<proteinExistence type="inferred from homology"/>
<dbReference type="PROSITE" id="PS50943">
    <property type="entry name" value="HTH_CROC1"/>
    <property type="match status" value="1"/>
</dbReference>
<accession>A0A8J3QZW9</accession>
<protein>
    <submittedName>
        <fullName evidence="3">Transcriptional regulator</fullName>
    </submittedName>
</protein>
<dbReference type="AlphaFoldDB" id="A0A8J3QZW9"/>
<dbReference type="SUPFAM" id="SSF47413">
    <property type="entry name" value="lambda repressor-like DNA-binding domains"/>
    <property type="match status" value="1"/>
</dbReference>
<dbReference type="InterPro" id="IPR001387">
    <property type="entry name" value="Cro/C1-type_HTH"/>
</dbReference>